<organism evidence="1 2">
    <name type="scientific">Colocasia esculenta</name>
    <name type="common">Wild taro</name>
    <name type="synonym">Arum esculentum</name>
    <dbReference type="NCBI Taxonomy" id="4460"/>
    <lineage>
        <taxon>Eukaryota</taxon>
        <taxon>Viridiplantae</taxon>
        <taxon>Streptophyta</taxon>
        <taxon>Embryophyta</taxon>
        <taxon>Tracheophyta</taxon>
        <taxon>Spermatophyta</taxon>
        <taxon>Magnoliopsida</taxon>
        <taxon>Liliopsida</taxon>
        <taxon>Araceae</taxon>
        <taxon>Aroideae</taxon>
        <taxon>Colocasieae</taxon>
        <taxon>Colocasia</taxon>
    </lineage>
</organism>
<dbReference type="EMBL" id="NMUH01010612">
    <property type="protein sequence ID" value="MQM21112.1"/>
    <property type="molecule type" value="Genomic_DNA"/>
</dbReference>
<keyword evidence="2" id="KW-1185">Reference proteome</keyword>
<gene>
    <name evidence="1" type="ORF">Taro_054146</name>
</gene>
<feature type="non-terminal residue" evidence="1">
    <location>
        <position position="1"/>
    </location>
</feature>
<evidence type="ECO:0000313" key="2">
    <source>
        <dbReference type="Proteomes" id="UP000652761"/>
    </source>
</evidence>
<accession>A0A843XPL9</accession>
<reference evidence="1" key="1">
    <citation type="submission" date="2017-07" db="EMBL/GenBank/DDBJ databases">
        <title>Taro Niue Genome Assembly and Annotation.</title>
        <authorList>
            <person name="Atibalentja N."/>
            <person name="Keating K."/>
            <person name="Fields C.J."/>
        </authorList>
    </citation>
    <scope>NUCLEOTIDE SEQUENCE</scope>
    <source>
        <strain evidence="1">Niue_2</strain>
        <tissue evidence="1">Leaf</tissue>
    </source>
</reference>
<name>A0A843XPL9_COLES</name>
<comment type="caution">
    <text evidence="1">The sequence shown here is derived from an EMBL/GenBank/DDBJ whole genome shotgun (WGS) entry which is preliminary data.</text>
</comment>
<sequence>AEPVVGKPPPWFPLAFSCSRTPDGALDRRGKEKGWGADSSLDIWERLLSHSQGDKMALRAVGDSSPMGELPCFRNFWLCNACRGRAAITAQLKETMEETSMSKPAYKWRRVLLKVSGEALVGDHT</sequence>
<protein>
    <recommendedName>
        <fullName evidence="3">UMP kinase</fullName>
    </recommendedName>
</protein>
<dbReference type="Proteomes" id="UP000652761">
    <property type="component" value="Unassembled WGS sequence"/>
</dbReference>
<proteinExistence type="predicted"/>
<dbReference type="AlphaFoldDB" id="A0A843XPL9"/>
<evidence type="ECO:0008006" key="3">
    <source>
        <dbReference type="Google" id="ProtNLM"/>
    </source>
</evidence>
<evidence type="ECO:0000313" key="1">
    <source>
        <dbReference type="EMBL" id="MQM21112.1"/>
    </source>
</evidence>